<gene>
    <name evidence="19" type="ORF">NP493_403g07028</name>
</gene>
<dbReference type="InterPro" id="IPR018491">
    <property type="entry name" value="SLC12_C"/>
</dbReference>
<dbReference type="GO" id="GO:0055075">
    <property type="term" value="P:potassium ion homeostasis"/>
    <property type="evidence" value="ECO:0007669"/>
    <property type="project" value="TreeGrafter"/>
</dbReference>
<dbReference type="GO" id="GO:0007268">
    <property type="term" value="P:chemical synaptic transmission"/>
    <property type="evidence" value="ECO:0007669"/>
    <property type="project" value="TreeGrafter"/>
</dbReference>
<evidence type="ECO:0000313" key="20">
    <source>
        <dbReference type="Proteomes" id="UP001209878"/>
    </source>
</evidence>
<name>A0AAD9NUP0_RIDPI</name>
<dbReference type="Pfam" id="PF03522">
    <property type="entry name" value="SLC12"/>
    <property type="match status" value="3"/>
</dbReference>
<dbReference type="Pfam" id="PF00324">
    <property type="entry name" value="AA_permease"/>
    <property type="match status" value="2"/>
</dbReference>
<feature type="transmembrane region" description="Helical" evidence="16">
    <location>
        <begin position="501"/>
        <end position="518"/>
    </location>
</feature>
<evidence type="ECO:0000256" key="1">
    <source>
        <dbReference type="ARBA" id="ARBA00004651"/>
    </source>
</evidence>
<evidence type="ECO:0000256" key="2">
    <source>
        <dbReference type="ARBA" id="ARBA00022448"/>
    </source>
</evidence>
<dbReference type="InterPro" id="IPR004841">
    <property type="entry name" value="AA-permease/SLC12A_dom"/>
</dbReference>
<evidence type="ECO:0008006" key="21">
    <source>
        <dbReference type="Google" id="ProtNLM"/>
    </source>
</evidence>
<feature type="transmembrane region" description="Helical" evidence="16">
    <location>
        <begin position="228"/>
        <end position="249"/>
    </location>
</feature>
<feature type="domain" description="SLC12A transporter C-terminal" evidence="18">
    <location>
        <begin position="784"/>
        <end position="862"/>
    </location>
</feature>
<dbReference type="Proteomes" id="UP001209878">
    <property type="component" value="Unassembled WGS sequence"/>
</dbReference>
<keyword evidence="7" id="KW-0769">Symport</keyword>
<dbReference type="GO" id="GO:1990573">
    <property type="term" value="P:potassium ion import across plasma membrane"/>
    <property type="evidence" value="ECO:0007669"/>
    <property type="project" value="TreeGrafter"/>
</dbReference>
<feature type="transmembrane region" description="Helical" evidence="16">
    <location>
        <begin position="171"/>
        <end position="191"/>
    </location>
</feature>
<keyword evidence="11 16" id="KW-0472">Membrane</keyword>
<dbReference type="InterPro" id="IPR000076">
    <property type="entry name" value="KCL_cotranspt"/>
</dbReference>
<evidence type="ECO:0000256" key="12">
    <source>
        <dbReference type="ARBA" id="ARBA00023180"/>
    </source>
</evidence>
<evidence type="ECO:0000256" key="14">
    <source>
        <dbReference type="ARBA" id="ARBA00046331"/>
    </source>
</evidence>
<dbReference type="Gene3D" id="1.20.1740.10">
    <property type="entry name" value="Amino acid/polyamine transporter I"/>
    <property type="match status" value="1"/>
</dbReference>
<accession>A0AAD9NUP0</accession>
<dbReference type="PANTHER" id="PTHR11827:SF73">
    <property type="entry name" value="KAZACHOC, ISOFORM G"/>
    <property type="match status" value="1"/>
</dbReference>
<comment type="subcellular location">
    <subcellularLocation>
        <location evidence="1">Cell membrane</location>
        <topology evidence="1">Multi-pass membrane protein</topology>
    </subcellularLocation>
</comment>
<dbReference type="InterPro" id="IPR004842">
    <property type="entry name" value="SLC12A_fam"/>
</dbReference>
<protein>
    <recommendedName>
        <fullName evidence="21">Solute carrier family 12 member 6</fullName>
    </recommendedName>
</protein>
<dbReference type="GO" id="GO:0055064">
    <property type="term" value="P:chloride ion homeostasis"/>
    <property type="evidence" value="ECO:0007669"/>
    <property type="project" value="TreeGrafter"/>
</dbReference>
<evidence type="ECO:0000256" key="13">
    <source>
        <dbReference type="ARBA" id="ARBA00023214"/>
    </source>
</evidence>
<feature type="domain" description="SLC12A transporter C-terminal" evidence="18">
    <location>
        <begin position="976"/>
        <end position="1044"/>
    </location>
</feature>
<evidence type="ECO:0000256" key="9">
    <source>
        <dbReference type="ARBA" id="ARBA00022989"/>
    </source>
</evidence>
<proteinExistence type="inferred from homology"/>
<feature type="transmembrane region" description="Helical" evidence="16">
    <location>
        <begin position="400"/>
        <end position="426"/>
    </location>
</feature>
<dbReference type="PANTHER" id="PTHR11827">
    <property type="entry name" value="SOLUTE CARRIER FAMILY 12, CATION COTRANSPORTERS"/>
    <property type="match status" value="1"/>
</dbReference>
<feature type="transmembrane region" description="Helical" evidence="16">
    <location>
        <begin position="111"/>
        <end position="136"/>
    </location>
</feature>
<evidence type="ECO:0000256" key="10">
    <source>
        <dbReference type="ARBA" id="ARBA00023065"/>
    </source>
</evidence>
<dbReference type="PRINTS" id="PR01081">
    <property type="entry name" value="KCLTRNSPORT"/>
</dbReference>
<evidence type="ECO:0000259" key="18">
    <source>
        <dbReference type="Pfam" id="PF03522"/>
    </source>
</evidence>
<dbReference type="GO" id="GO:0005886">
    <property type="term" value="C:plasma membrane"/>
    <property type="evidence" value="ECO:0007669"/>
    <property type="project" value="UniProtKB-SubCell"/>
</dbReference>
<dbReference type="GO" id="GO:0015379">
    <property type="term" value="F:potassium:chloride symporter activity"/>
    <property type="evidence" value="ECO:0007669"/>
    <property type="project" value="InterPro"/>
</dbReference>
<comment type="similarity">
    <text evidence="14">Belongs to the SLC12A transporter family. K/Cl co-transporter subfamily.</text>
</comment>
<evidence type="ECO:0000256" key="5">
    <source>
        <dbReference type="ARBA" id="ARBA00022553"/>
    </source>
</evidence>
<evidence type="ECO:0000256" key="11">
    <source>
        <dbReference type="ARBA" id="ARBA00023136"/>
    </source>
</evidence>
<evidence type="ECO:0000256" key="3">
    <source>
        <dbReference type="ARBA" id="ARBA00022475"/>
    </source>
</evidence>
<keyword evidence="9 16" id="KW-1133">Transmembrane helix</keyword>
<dbReference type="GO" id="GO:0045202">
    <property type="term" value="C:synapse"/>
    <property type="evidence" value="ECO:0007669"/>
    <property type="project" value="GOC"/>
</dbReference>
<evidence type="ECO:0000259" key="17">
    <source>
        <dbReference type="Pfam" id="PF00324"/>
    </source>
</evidence>
<keyword evidence="2" id="KW-0813">Transport</keyword>
<evidence type="ECO:0000256" key="16">
    <source>
        <dbReference type="SAM" id="Phobius"/>
    </source>
</evidence>
<evidence type="ECO:0000256" key="6">
    <source>
        <dbReference type="ARBA" id="ARBA00022692"/>
    </source>
</evidence>
<dbReference type="NCBIfam" id="TIGR00930">
    <property type="entry name" value="2a30"/>
    <property type="match status" value="1"/>
</dbReference>
<dbReference type="GO" id="GO:0006884">
    <property type="term" value="P:cell volume homeostasis"/>
    <property type="evidence" value="ECO:0007669"/>
    <property type="project" value="TreeGrafter"/>
</dbReference>
<keyword evidence="4" id="KW-0633">Potassium transport</keyword>
<feature type="domain" description="Amino acid permease/ SLC12A" evidence="17">
    <location>
        <begin position="333"/>
        <end position="639"/>
    </location>
</feature>
<reference evidence="19" key="1">
    <citation type="journal article" date="2023" name="Mol. Biol. Evol.">
        <title>Third-Generation Sequencing Reveals the Adaptive Role of the Epigenome in Three Deep-Sea Polychaetes.</title>
        <authorList>
            <person name="Perez M."/>
            <person name="Aroh O."/>
            <person name="Sun Y."/>
            <person name="Lan Y."/>
            <person name="Juniper S.K."/>
            <person name="Young C.R."/>
            <person name="Angers B."/>
            <person name="Qian P.Y."/>
        </authorList>
    </citation>
    <scope>NUCLEOTIDE SEQUENCE</scope>
    <source>
        <strain evidence="19">R07B-5</strain>
    </source>
</reference>
<feature type="transmembrane region" description="Helical" evidence="16">
    <location>
        <begin position="74"/>
        <end position="99"/>
    </location>
</feature>
<keyword evidence="10" id="KW-0406">Ion transport</keyword>
<evidence type="ECO:0000256" key="4">
    <source>
        <dbReference type="ARBA" id="ARBA00022538"/>
    </source>
</evidence>
<dbReference type="AlphaFoldDB" id="A0AAD9NUP0"/>
<evidence type="ECO:0000256" key="15">
    <source>
        <dbReference type="ARBA" id="ARBA00047825"/>
    </source>
</evidence>
<feature type="transmembrane region" description="Helical" evidence="16">
    <location>
        <begin position="524"/>
        <end position="545"/>
    </location>
</feature>
<feature type="transmembrane region" description="Helical" evidence="16">
    <location>
        <begin position="203"/>
        <end position="222"/>
    </location>
</feature>
<sequence length="1044" mass="114573">MSYESDKLVKLGKVATNGQMALYEDEFQQRPMISRILNRMISYEGGTIPNMEQEEGEDDGHGGKKKVIKQKKKLGTILGVYFPCIQNIFGVILFIRLVWIVGMAGIVEGFFIIFICCCCTLTTAISMSAIATNGVVAGGGSYFMISRALGPEFGGAVGVLFYLGTSVASSMYIVGAIEILLNYIAPVFAVFNPGAPAIDLNNYRLYGSILLLIMATWVFLGVKFVSMFSPVALLCVIISILCIYIGIFVPHDTEICLVGERLMKLEAITDEWGVVQCNGNTTGPIYNMYCGNSTGKASQPEHIIACQYFKDHQPKIVLGIPGLGSGMFSANAYANYTEKGNLIGSDEPGDKDRGEITGDITTSFIILLAIFFPSCTGIMAGSNRSGDLADAQKSIPIGTVAAILTTSAVYLSSVILFGGAIHGALLRDKFGDSVGGGLICALVAWPTPWIILIGSLLSTVGAGLQSLTGAPRLLQAIASDGVIPFLNLFSVTTKKGEPMRALILTAAISLIGVLIASLDYIAPIITMFFLMCYGFVNLACALQTLLKTPSWRPRFRFYHWTLSLFGVSLCLALMFISSWYYALIAIAIAAFVYKYIEYKGAEQEWGDGLRGLAMSAARYALLRLEEGPPHVKNWRPQILILLKLNDDLMPKYRKMLTFSSQLKAGKGLTLVGSVIEGEFVNKYADMQAAKQSITALMKKEKVKGFADALVARDITEGINHFIQLSGVGGLRHNAILLGWPYGWRHQETVKSYKIFIDALRNAAAGLLAVVIPKGIDTFPENADRMQGTIDIWWIVHDGGLLMLLPFLLTQHKVWKNCSMRIFTVAQMEDNSIQMKKDLQMFLYQLRLTAEVSVVEMTESDISAYTYERTLMMEQRTMMLKEMKISKKEMSPQSIVDRAHAAKSAPMAPSNVKICIEPPIAEEREETFKPEVDDLTTGDSLGTGTDKSYQYTFTANNPPLSKGSNLLEIKPDDHNVRRMHTAVRLNEAIVERSHEANLVILNLPGPPKTTAGDLNYMEFLEVLTEGLERVIMVRGGGCEVITMYS</sequence>
<feature type="transmembrane region" description="Helical" evidence="16">
    <location>
        <begin position="472"/>
        <end position="489"/>
    </location>
</feature>
<feature type="transmembrane region" description="Helical" evidence="16">
    <location>
        <begin position="360"/>
        <end position="380"/>
    </location>
</feature>
<comment type="catalytic activity">
    <reaction evidence="15">
        <text>K(+)(in) + chloride(in) = K(+)(out) + chloride(out)</text>
        <dbReference type="Rhea" id="RHEA:72427"/>
        <dbReference type="ChEBI" id="CHEBI:17996"/>
        <dbReference type="ChEBI" id="CHEBI:29103"/>
    </reaction>
</comment>
<keyword evidence="13" id="KW-0868">Chloride</keyword>
<feature type="transmembrane region" description="Helical" evidence="16">
    <location>
        <begin position="148"/>
        <end position="165"/>
    </location>
</feature>
<keyword evidence="20" id="KW-1185">Reference proteome</keyword>
<keyword evidence="5" id="KW-0597">Phosphoprotein</keyword>
<evidence type="ECO:0000256" key="7">
    <source>
        <dbReference type="ARBA" id="ARBA00022847"/>
    </source>
</evidence>
<keyword evidence="3" id="KW-1003">Cell membrane</keyword>
<keyword evidence="6 16" id="KW-0812">Transmembrane</keyword>
<keyword evidence="12" id="KW-0325">Glycoprotein</keyword>
<feature type="domain" description="Amino acid permease/ SLC12A" evidence="17">
    <location>
        <begin position="80"/>
        <end position="251"/>
    </location>
</feature>
<feature type="domain" description="SLC12A transporter C-terminal" evidence="18">
    <location>
        <begin position="655"/>
        <end position="776"/>
    </location>
</feature>
<keyword evidence="8" id="KW-0630">Potassium</keyword>
<feature type="transmembrane region" description="Helical" evidence="16">
    <location>
        <begin position="557"/>
        <end position="574"/>
    </location>
</feature>
<dbReference type="EMBL" id="JAODUO010000402">
    <property type="protein sequence ID" value="KAK2181346.1"/>
    <property type="molecule type" value="Genomic_DNA"/>
</dbReference>
<comment type="caution">
    <text evidence="19">The sequence shown here is derived from an EMBL/GenBank/DDBJ whole genome shotgun (WGS) entry which is preliminary data.</text>
</comment>
<evidence type="ECO:0000256" key="8">
    <source>
        <dbReference type="ARBA" id="ARBA00022958"/>
    </source>
</evidence>
<feature type="transmembrane region" description="Helical" evidence="16">
    <location>
        <begin position="438"/>
        <end position="460"/>
    </location>
</feature>
<organism evidence="19 20">
    <name type="scientific">Ridgeia piscesae</name>
    <name type="common">Tubeworm</name>
    <dbReference type="NCBI Taxonomy" id="27915"/>
    <lineage>
        <taxon>Eukaryota</taxon>
        <taxon>Metazoa</taxon>
        <taxon>Spiralia</taxon>
        <taxon>Lophotrochozoa</taxon>
        <taxon>Annelida</taxon>
        <taxon>Polychaeta</taxon>
        <taxon>Sedentaria</taxon>
        <taxon>Canalipalpata</taxon>
        <taxon>Sabellida</taxon>
        <taxon>Siboglinidae</taxon>
        <taxon>Ridgeia</taxon>
    </lineage>
</organism>
<evidence type="ECO:0000313" key="19">
    <source>
        <dbReference type="EMBL" id="KAK2181346.1"/>
    </source>
</evidence>